<dbReference type="AlphaFoldDB" id="A0A5N6XLT1"/>
<protein>
    <submittedName>
        <fullName evidence="2">Uncharacterized protein</fullName>
    </submittedName>
</protein>
<evidence type="ECO:0000313" key="2">
    <source>
        <dbReference type="EMBL" id="KAE8332550.1"/>
    </source>
</evidence>
<reference evidence="3" key="1">
    <citation type="submission" date="2019-04" db="EMBL/GenBank/DDBJ databases">
        <title>Friends and foes A comparative genomics studyof 23 Aspergillus species from section Flavi.</title>
        <authorList>
            <consortium name="DOE Joint Genome Institute"/>
            <person name="Kjaerbolling I."/>
            <person name="Vesth T."/>
            <person name="Frisvad J.C."/>
            <person name="Nybo J.L."/>
            <person name="Theobald S."/>
            <person name="Kildgaard S."/>
            <person name="Isbrandt T."/>
            <person name="Kuo A."/>
            <person name="Sato A."/>
            <person name="Lyhne E.K."/>
            <person name="Kogle M.E."/>
            <person name="Wiebenga A."/>
            <person name="Kun R.S."/>
            <person name="Lubbers R.J."/>
            <person name="Makela M.R."/>
            <person name="Barry K."/>
            <person name="Chovatia M."/>
            <person name="Clum A."/>
            <person name="Daum C."/>
            <person name="Haridas S."/>
            <person name="He G."/>
            <person name="LaButti K."/>
            <person name="Lipzen A."/>
            <person name="Mondo S."/>
            <person name="Riley R."/>
            <person name="Salamov A."/>
            <person name="Simmons B.A."/>
            <person name="Magnuson J.K."/>
            <person name="Henrissat B."/>
            <person name="Mortensen U.H."/>
            <person name="Larsen T.O."/>
            <person name="Devries R.P."/>
            <person name="Grigoriev I.V."/>
            <person name="Machida M."/>
            <person name="Baker S.E."/>
            <person name="Andersen M.R."/>
        </authorList>
    </citation>
    <scope>NUCLEOTIDE SEQUENCE [LARGE SCALE GENOMIC DNA]</scope>
    <source>
        <strain evidence="3">CBS 130017</strain>
    </source>
</reference>
<sequence>MKISSEAAAKRWYALRTANIRRYKIRGQKQTTSLASIVKPITLVDVPGPKPGAHIPAEGVSHLFLRKCLSVPYPNEQLDIQEDVEQLLAPDASKYTALLEGGVQIAQFIVTTMLMYARRHIESTGQAHPMSTDNLTLPLKAPDVPFVWDSGVKLSLFEEVPRLDSIHYLYISGRPDMVLRGQPNPIKDGTPDLVHFYVQHKPLHLDSEAQLMFYLYMAWYCRQETIYHEVPMYGMSSDGTNYIFVKVAPKDSDNIAFCTSGLLLGKNDSGPGQELSVHYPPHQGHHNRHTVS</sequence>
<accession>A0A5N6XLT1</accession>
<evidence type="ECO:0000313" key="3">
    <source>
        <dbReference type="Proteomes" id="UP000325945"/>
    </source>
</evidence>
<name>A0A5N6XLT1_9EURO</name>
<dbReference type="Proteomes" id="UP000325945">
    <property type="component" value="Unassembled WGS sequence"/>
</dbReference>
<keyword evidence="3" id="KW-1185">Reference proteome</keyword>
<evidence type="ECO:0000256" key="1">
    <source>
        <dbReference type="SAM" id="MobiDB-lite"/>
    </source>
</evidence>
<organism evidence="2 3">
    <name type="scientific">Aspergillus sergii</name>
    <dbReference type="NCBI Taxonomy" id="1034303"/>
    <lineage>
        <taxon>Eukaryota</taxon>
        <taxon>Fungi</taxon>
        <taxon>Dikarya</taxon>
        <taxon>Ascomycota</taxon>
        <taxon>Pezizomycotina</taxon>
        <taxon>Eurotiomycetes</taxon>
        <taxon>Eurotiomycetidae</taxon>
        <taxon>Eurotiales</taxon>
        <taxon>Aspergillaceae</taxon>
        <taxon>Aspergillus</taxon>
        <taxon>Aspergillus subgen. Circumdati</taxon>
    </lineage>
</organism>
<proteinExistence type="predicted"/>
<gene>
    <name evidence="2" type="ORF">BDV39DRAFT_200171</name>
</gene>
<feature type="compositionally biased region" description="Basic residues" evidence="1">
    <location>
        <begin position="283"/>
        <end position="292"/>
    </location>
</feature>
<dbReference type="EMBL" id="ML741765">
    <property type="protein sequence ID" value="KAE8332550.1"/>
    <property type="molecule type" value="Genomic_DNA"/>
</dbReference>
<feature type="region of interest" description="Disordered" evidence="1">
    <location>
        <begin position="273"/>
        <end position="292"/>
    </location>
</feature>